<name>A0A5B8Z444_CYTDA</name>
<accession>A0A5B8Z444</accession>
<dbReference type="EMBL" id="CP042593">
    <property type="protein sequence ID" value="QED46086.1"/>
    <property type="molecule type" value="Genomic_DNA"/>
</dbReference>
<keyword evidence="1" id="KW-0812">Transmembrane</keyword>
<organism evidence="2 3">
    <name type="scientific">Cytobacillus dafuensis</name>
    <name type="common">Bacillus dafuensis</name>
    <dbReference type="NCBI Taxonomy" id="1742359"/>
    <lineage>
        <taxon>Bacteria</taxon>
        <taxon>Bacillati</taxon>
        <taxon>Bacillota</taxon>
        <taxon>Bacilli</taxon>
        <taxon>Bacillales</taxon>
        <taxon>Bacillaceae</taxon>
        <taxon>Cytobacillus</taxon>
    </lineage>
</organism>
<proteinExistence type="predicted"/>
<protein>
    <submittedName>
        <fullName evidence="2">Uncharacterized protein</fullName>
    </submittedName>
</protein>
<evidence type="ECO:0000256" key="1">
    <source>
        <dbReference type="SAM" id="Phobius"/>
    </source>
</evidence>
<reference evidence="3" key="1">
    <citation type="submission" date="2019-08" db="EMBL/GenBank/DDBJ databases">
        <authorList>
            <person name="Zheng X."/>
        </authorList>
    </citation>
    <scope>NUCLEOTIDE SEQUENCE [LARGE SCALE GENOMIC DNA]</scope>
    <source>
        <strain evidence="3">FJAT-25496</strain>
    </source>
</reference>
<feature type="transmembrane region" description="Helical" evidence="1">
    <location>
        <begin position="6"/>
        <end position="24"/>
    </location>
</feature>
<dbReference type="KEGG" id="bda:FSZ17_01505"/>
<gene>
    <name evidence="2" type="ORF">FSZ17_01505</name>
</gene>
<dbReference type="RefSeq" id="WP_057776912.1">
    <property type="nucleotide sequence ID" value="NZ_CP042593.1"/>
</dbReference>
<evidence type="ECO:0000313" key="2">
    <source>
        <dbReference type="EMBL" id="QED46086.1"/>
    </source>
</evidence>
<dbReference type="OrthoDB" id="9947465at2"/>
<sequence length="156" mass="18406">MKKTFIIISVIICGIFLFLDWNYVDDDVRHILFEKERPWQDKEFEQVKEVYVTIDGVETLLTENAQEIQALLQDLKYKMATNQYWLVKWKNGDFIPFNEGGWELRFKTDEYDDLNASSVKYSPKGDVITFNMFFGEVATLDSSEILKDLLRAKKLL</sequence>
<evidence type="ECO:0000313" key="3">
    <source>
        <dbReference type="Proteomes" id="UP000321555"/>
    </source>
</evidence>
<keyword evidence="1" id="KW-0472">Membrane</keyword>
<dbReference type="AlphaFoldDB" id="A0A5B8Z444"/>
<keyword evidence="3" id="KW-1185">Reference proteome</keyword>
<dbReference type="Proteomes" id="UP000321555">
    <property type="component" value="Chromosome"/>
</dbReference>
<keyword evidence="1" id="KW-1133">Transmembrane helix</keyword>